<feature type="chain" id="PRO_5040794254" description="PknH-like extracellular domain-containing protein" evidence="2">
    <location>
        <begin position="30"/>
        <end position="257"/>
    </location>
</feature>
<keyword evidence="4" id="KW-1185">Reference proteome</keyword>
<dbReference type="RefSeq" id="WP_205047864.1">
    <property type="nucleotide sequence ID" value="NZ_CAJVAX010000017.1"/>
</dbReference>
<evidence type="ECO:0000313" key="4">
    <source>
        <dbReference type="Proteomes" id="UP001153328"/>
    </source>
</evidence>
<sequence length="257" mass="26774">MNRKMTLRLAAVGVVAALGVLAGCGSDGAADSSDSPQRKQTSAPAAEEAPEHVLSQQELDQAALVPADLTNYSVETIAGKGKPVGRLDVDHRTLITAEGCQPLYDMTKSVTAYPATTGRVVQAAEDTSTEDGQQTIVTLASYTKTTAAQGIADLRKSLGACTAFVGTVTGDTYTYKNVTALPDPRLGDEAVSYRMDQSIPGMSDGDSALMPPTQEIYVVVRVGATLVSFSSFSIPAPGAQPAQIPPQVLTAQLKKLT</sequence>
<feature type="signal peptide" evidence="2">
    <location>
        <begin position="1"/>
        <end position="29"/>
    </location>
</feature>
<evidence type="ECO:0000256" key="2">
    <source>
        <dbReference type="SAM" id="SignalP"/>
    </source>
</evidence>
<gene>
    <name evidence="3" type="ORF">SBRY_30444</name>
</gene>
<evidence type="ECO:0000256" key="1">
    <source>
        <dbReference type="SAM" id="MobiDB-lite"/>
    </source>
</evidence>
<proteinExistence type="predicted"/>
<organism evidence="3 4">
    <name type="scientific">Actinacidiphila bryophytorum</name>
    <dbReference type="NCBI Taxonomy" id="1436133"/>
    <lineage>
        <taxon>Bacteria</taxon>
        <taxon>Bacillati</taxon>
        <taxon>Actinomycetota</taxon>
        <taxon>Actinomycetes</taxon>
        <taxon>Kitasatosporales</taxon>
        <taxon>Streptomycetaceae</taxon>
        <taxon>Actinacidiphila</taxon>
    </lineage>
</organism>
<name>A0A9W4H145_9ACTN</name>
<evidence type="ECO:0008006" key="5">
    <source>
        <dbReference type="Google" id="ProtNLM"/>
    </source>
</evidence>
<accession>A0A9W4H145</accession>
<dbReference type="AlphaFoldDB" id="A0A9W4H145"/>
<comment type="caution">
    <text evidence="3">The sequence shown here is derived from an EMBL/GenBank/DDBJ whole genome shotgun (WGS) entry which is preliminary data.</text>
</comment>
<dbReference type="EMBL" id="CAJVAX010000017">
    <property type="protein sequence ID" value="CAG7640580.1"/>
    <property type="molecule type" value="Genomic_DNA"/>
</dbReference>
<keyword evidence="2" id="KW-0732">Signal</keyword>
<evidence type="ECO:0000313" key="3">
    <source>
        <dbReference type="EMBL" id="CAG7640580.1"/>
    </source>
</evidence>
<protein>
    <recommendedName>
        <fullName evidence="5">PknH-like extracellular domain-containing protein</fullName>
    </recommendedName>
</protein>
<feature type="region of interest" description="Disordered" evidence="1">
    <location>
        <begin position="26"/>
        <end position="49"/>
    </location>
</feature>
<feature type="compositionally biased region" description="Low complexity" evidence="1">
    <location>
        <begin position="26"/>
        <end position="35"/>
    </location>
</feature>
<reference evidence="3" key="1">
    <citation type="submission" date="2021-06" db="EMBL/GenBank/DDBJ databases">
        <authorList>
            <person name="Arsene-Ploetze F."/>
        </authorList>
    </citation>
    <scope>NUCLEOTIDE SEQUENCE</scope>
    <source>
        <strain evidence="3">SBRY1</strain>
    </source>
</reference>
<dbReference type="PROSITE" id="PS51257">
    <property type="entry name" value="PROKAR_LIPOPROTEIN"/>
    <property type="match status" value="1"/>
</dbReference>
<dbReference type="Proteomes" id="UP001153328">
    <property type="component" value="Unassembled WGS sequence"/>
</dbReference>